<dbReference type="InterPro" id="IPR003593">
    <property type="entry name" value="AAA+_ATPase"/>
</dbReference>
<keyword evidence="9" id="KW-0067">ATP-binding</keyword>
<dbReference type="Proteomes" id="UP000184127">
    <property type="component" value="Unassembled WGS sequence"/>
</dbReference>
<dbReference type="InterPro" id="IPR027417">
    <property type="entry name" value="P-loop_NTPase"/>
</dbReference>
<keyword evidence="7" id="KW-0378">Hydrolase</keyword>
<dbReference type="GO" id="GO:0043214">
    <property type="term" value="F:ABC-type bacteriocin transporter activity"/>
    <property type="evidence" value="ECO:0007669"/>
    <property type="project" value="InterPro"/>
</dbReference>
<keyword evidence="18" id="KW-1185">Reference proteome</keyword>
<dbReference type="InterPro" id="IPR005897">
    <property type="entry name" value="Pept_C39_ABC_bacteriocin"/>
</dbReference>
<evidence type="ECO:0000256" key="6">
    <source>
        <dbReference type="ARBA" id="ARBA00022741"/>
    </source>
</evidence>
<feature type="transmembrane region" description="Helical" evidence="13">
    <location>
        <begin position="200"/>
        <end position="221"/>
    </location>
</feature>
<feature type="transmembrane region" description="Helical" evidence="13">
    <location>
        <begin position="306"/>
        <end position="325"/>
    </location>
</feature>
<dbReference type="GO" id="GO:0005886">
    <property type="term" value="C:plasma membrane"/>
    <property type="evidence" value="ECO:0007669"/>
    <property type="project" value="UniProtKB-SubCell"/>
</dbReference>
<evidence type="ECO:0000256" key="3">
    <source>
        <dbReference type="ARBA" id="ARBA00022475"/>
    </source>
</evidence>
<evidence type="ECO:0000256" key="12">
    <source>
        <dbReference type="ARBA" id="ARBA00023136"/>
    </source>
</evidence>
<keyword evidence="10" id="KW-1278">Translocase</keyword>
<evidence type="ECO:0000256" key="13">
    <source>
        <dbReference type="SAM" id="Phobius"/>
    </source>
</evidence>
<evidence type="ECO:0000259" key="14">
    <source>
        <dbReference type="PROSITE" id="PS50893"/>
    </source>
</evidence>
<sequence>MNIFKRYVCIKQHDIKDCGAACLATISKQYGLKIPISKIREVAGTDKQGTSAYGLIKAAEKLGFTAKGVRANKPEDIFNEFPLPAIAHVIIDGRLLHYVVIHKITKKELVIADPANGIVRYTPEEFFKIWTGVLILMVPTFQFKKGDETQGLFSRFFALLKPQKRLIVHIFFVSLIFTVLGIISSFYFKFLMDSILPNGLVKTLNMFSIGIIVLYVFKVLLNAFRTQLLLYLSQNIDIPLMLGYYNHVIELPMNFFDTREVGEIISRFNDAARIREAISGATLTIMIDTLMVIVGGAILYSQNHMLFGITLIPVVLYAIIVWVFNNPLKNINRTMMENNAKLTSYLVESLNGIETVKAFNAEKKVNFETEKRFIKFVKSAFKNGWINNLQSSLKSVVKSVFGLVLLWVGANEVIHGRLSIGELLTFNALLAYFLEPIENLINLQPQVQTALVAASRLGEILDLEIEKSKNEDKKINPASLRGDIDFINVTFRYGTRQKVLEDITLHISSGKKIALVGESGSGKTTLVKLLMSFYQPEKGEILINGYNIKDINLEVLREKIAYIAQSAFFFNGTIRENLTLGADNIELEEIIEACKKAQIHDFINSLPLRYETMIEENGANLSGGQKQRLAIARAILKKPDILIMDEATSNLDSTTEKTIHNMIYEFSKDITAIIIAHRLSTIMRSDTIYVMDKGKIVESGSHEELMRLGGKYYELWKDQIPISNYELGDEEAAASNLIGA</sequence>
<dbReference type="GO" id="GO:0015421">
    <property type="term" value="F:ABC-type oligopeptide transporter activity"/>
    <property type="evidence" value="ECO:0007669"/>
    <property type="project" value="TreeGrafter"/>
</dbReference>
<dbReference type="EMBL" id="FQUR01000016">
    <property type="protein sequence ID" value="SHF16814.1"/>
    <property type="molecule type" value="Genomic_DNA"/>
</dbReference>
<comment type="subcellular location">
    <subcellularLocation>
        <location evidence="1">Cell membrane</location>
        <topology evidence="1">Multi-pass membrane protein</topology>
    </subcellularLocation>
</comment>
<evidence type="ECO:0000256" key="8">
    <source>
        <dbReference type="ARBA" id="ARBA00022807"/>
    </source>
</evidence>
<dbReference type="PROSITE" id="PS50893">
    <property type="entry name" value="ABC_TRANSPORTER_2"/>
    <property type="match status" value="1"/>
</dbReference>
<accession>A0A1M4ZFI8</accession>
<dbReference type="Pfam" id="PF00664">
    <property type="entry name" value="ABC_membrane"/>
    <property type="match status" value="1"/>
</dbReference>
<dbReference type="PANTHER" id="PTHR43394:SF1">
    <property type="entry name" value="ATP-BINDING CASSETTE SUB-FAMILY B MEMBER 10, MITOCHONDRIAL"/>
    <property type="match status" value="1"/>
</dbReference>
<dbReference type="AlphaFoldDB" id="A0A1M4ZFI8"/>
<evidence type="ECO:0000256" key="4">
    <source>
        <dbReference type="ARBA" id="ARBA00022670"/>
    </source>
</evidence>
<dbReference type="Gene3D" id="3.90.70.10">
    <property type="entry name" value="Cysteine proteinases"/>
    <property type="match status" value="1"/>
</dbReference>
<evidence type="ECO:0000256" key="2">
    <source>
        <dbReference type="ARBA" id="ARBA00022448"/>
    </source>
</evidence>
<dbReference type="PROSITE" id="PS50929">
    <property type="entry name" value="ABC_TM1F"/>
    <property type="match status" value="1"/>
</dbReference>
<evidence type="ECO:0000256" key="9">
    <source>
        <dbReference type="ARBA" id="ARBA00022840"/>
    </source>
</evidence>
<dbReference type="Pfam" id="PF00005">
    <property type="entry name" value="ABC_tran"/>
    <property type="match status" value="1"/>
</dbReference>
<dbReference type="InterPro" id="IPR017871">
    <property type="entry name" value="ABC_transporter-like_CS"/>
</dbReference>
<dbReference type="InterPro" id="IPR036640">
    <property type="entry name" value="ABC1_TM_sf"/>
</dbReference>
<evidence type="ECO:0000256" key="11">
    <source>
        <dbReference type="ARBA" id="ARBA00022989"/>
    </source>
</evidence>
<evidence type="ECO:0000256" key="5">
    <source>
        <dbReference type="ARBA" id="ARBA00022692"/>
    </source>
</evidence>
<feature type="transmembrane region" description="Helical" evidence="13">
    <location>
        <begin position="277"/>
        <end position="300"/>
    </location>
</feature>
<dbReference type="InterPro" id="IPR011527">
    <property type="entry name" value="ABC1_TM_dom"/>
</dbReference>
<dbReference type="FunFam" id="3.40.50.300:FF:000287">
    <property type="entry name" value="Multidrug ABC transporter ATP-binding protein"/>
    <property type="match status" value="1"/>
</dbReference>
<keyword evidence="11 13" id="KW-1133">Transmembrane helix</keyword>
<evidence type="ECO:0000259" key="16">
    <source>
        <dbReference type="PROSITE" id="PS50990"/>
    </source>
</evidence>
<dbReference type="GO" id="GO:0016887">
    <property type="term" value="F:ATP hydrolysis activity"/>
    <property type="evidence" value="ECO:0007669"/>
    <property type="project" value="InterPro"/>
</dbReference>
<proteinExistence type="predicted"/>
<dbReference type="CDD" id="cd18570">
    <property type="entry name" value="ABC_6TM_PCAT1_LagD_like"/>
    <property type="match status" value="1"/>
</dbReference>
<dbReference type="Pfam" id="PF03412">
    <property type="entry name" value="Peptidase_C39"/>
    <property type="match status" value="1"/>
</dbReference>
<dbReference type="PROSITE" id="PS00211">
    <property type="entry name" value="ABC_TRANSPORTER_1"/>
    <property type="match status" value="1"/>
</dbReference>
<dbReference type="Gene3D" id="1.20.1560.10">
    <property type="entry name" value="ABC transporter type 1, transmembrane domain"/>
    <property type="match status" value="1"/>
</dbReference>
<dbReference type="GO" id="GO:0008234">
    <property type="term" value="F:cysteine-type peptidase activity"/>
    <property type="evidence" value="ECO:0007669"/>
    <property type="project" value="UniProtKB-KW"/>
</dbReference>
<dbReference type="PROSITE" id="PS50990">
    <property type="entry name" value="PEPTIDASE_C39"/>
    <property type="match status" value="1"/>
</dbReference>
<feature type="domain" description="Peptidase C39" evidence="16">
    <location>
        <begin position="12"/>
        <end position="137"/>
    </location>
</feature>
<dbReference type="InterPro" id="IPR003439">
    <property type="entry name" value="ABC_transporter-like_ATP-bd"/>
</dbReference>
<keyword evidence="6" id="KW-0547">Nucleotide-binding</keyword>
<dbReference type="SUPFAM" id="SSF52540">
    <property type="entry name" value="P-loop containing nucleoside triphosphate hydrolases"/>
    <property type="match status" value="1"/>
</dbReference>
<keyword evidence="5 13" id="KW-0812">Transmembrane</keyword>
<keyword evidence="3" id="KW-1003">Cell membrane</keyword>
<keyword evidence="12 13" id="KW-0472">Membrane</keyword>
<evidence type="ECO:0000313" key="17">
    <source>
        <dbReference type="EMBL" id="SHF16814.1"/>
    </source>
</evidence>
<evidence type="ECO:0000259" key="15">
    <source>
        <dbReference type="PROSITE" id="PS50929"/>
    </source>
</evidence>
<feature type="domain" description="ABC transporter" evidence="14">
    <location>
        <begin position="484"/>
        <end position="718"/>
    </location>
</feature>
<evidence type="ECO:0000256" key="1">
    <source>
        <dbReference type="ARBA" id="ARBA00004651"/>
    </source>
</evidence>
<keyword evidence="4" id="KW-0645">Protease</keyword>
<dbReference type="CDD" id="cd02418">
    <property type="entry name" value="Peptidase_C39B"/>
    <property type="match status" value="1"/>
</dbReference>
<dbReference type="InterPro" id="IPR005074">
    <property type="entry name" value="Peptidase_C39"/>
</dbReference>
<dbReference type="RefSeq" id="WP_072969240.1">
    <property type="nucleotide sequence ID" value="NZ_FQUR01000016.1"/>
</dbReference>
<keyword evidence="8" id="KW-0788">Thiol protease</keyword>
<organism evidence="17 18">
    <name type="scientific">Thermoanaerobacter uzonensis DSM 18761</name>
    <dbReference type="NCBI Taxonomy" id="1123369"/>
    <lineage>
        <taxon>Bacteria</taxon>
        <taxon>Bacillati</taxon>
        <taxon>Bacillota</taxon>
        <taxon>Clostridia</taxon>
        <taxon>Thermoanaerobacterales</taxon>
        <taxon>Thermoanaerobacteraceae</taxon>
        <taxon>Thermoanaerobacter</taxon>
    </lineage>
</organism>
<name>A0A1M4ZFI8_9THEO</name>
<keyword evidence="2" id="KW-0813">Transport</keyword>
<dbReference type="SUPFAM" id="SSF90123">
    <property type="entry name" value="ABC transporter transmembrane region"/>
    <property type="match status" value="1"/>
</dbReference>
<gene>
    <name evidence="17" type="ORF">SAMN02745195_01995</name>
</gene>
<reference evidence="18" key="1">
    <citation type="submission" date="2016-11" db="EMBL/GenBank/DDBJ databases">
        <authorList>
            <person name="Varghese N."/>
            <person name="Submissions S."/>
        </authorList>
    </citation>
    <scope>NUCLEOTIDE SEQUENCE [LARGE SCALE GENOMIC DNA]</scope>
    <source>
        <strain evidence="18">DSM 18761</strain>
    </source>
</reference>
<feature type="transmembrane region" description="Helical" evidence="13">
    <location>
        <begin position="166"/>
        <end position="188"/>
    </location>
</feature>
<evidence type="ECO:0000256" key="10">
    <source>
        <dbReference type="ARBA" id="ARBA00022967"/>
    </source>
</evidence>
<feature type="domain" description="ABC transmembrane type-1" evidence="15">
    <location>
        <begin position="170"/>
        <end position="449"/>
    </location>
</feature>
<evidence type="ECO:0000256" key="7">
    <source>
        <dbReference type="ARBA" id="ARBA00022801"/>
    </source>
</evidence>
<dbReference type="GO" id="GO:0005524">
    <property type="term" value="F:ATP binding"/>
    <property type="evidence" value="ECO:0007669"/>
    <property type="project" value="UniProtKB-KW"/>
</dbReference>
<dbReference type="GO" id="GO:0006508">
    <property type="term" value="P:proteolysis"/>
    <property type="evidence" value="ECO:0007669"/>
    <property type="project" value="UniProtKB-KW"/>
</dbReference>
<evidence type="ECO:0000313" key="18">
    <source>
        <dbReference type="Proteomes" id="UP000184127"/>
    </source>
</evidence>
<dbReference type="NCBIfam" id="TIGR01193">
    <property type="entry name" value="bacteriocin_ABC"/>
    <property type="match status" value="1"/>
</dbReference>
<dbReference type="SMART" id="SM00382">
    <property type="entry name" value="AAA"/>
    <property type="match status" value="1"/>
</dbReference>
<dbReference type="Gene3D" id="3.40.50.300">
    <property type="entry name" value="P-loop containing nucleotide triphosphate hydrolases"/>
    <property type="match status" value="1"/>
</dbReference>
<protein>
    <submittedName>
        <fullName evidence="17">Bacteriocin-processing peptidase. Cysteine peptidase. MEROPS family C39</fullName>
    </submittedName>
</protein>
<dbReference type="InterPro" id="IPR039421">
    <property type="entry name" value="Type_1_exporter"/>
</dbReference>
<dbReference type="PANTHER" id="PTHR43394">
    <property type="entry name" value="ATP-DEPENDENT PERMEASE MDL1, MITOCHONDRIAL"/>
    <property type="match status" value="1"/>
</dbReference>